<feature type="domain" description="C3H1-type" evidence="5">
    <location>
        <begin position="17"/>
        <end position="44"/>
    </location>
</feature>
<evidence type="ECO:0000256" key="2">
    <source>
        <dbReference type="ARBA" id="ARBA00022771"/>
    </source>
</evidence>
<evidence type="ECO:0000259" key="5">
    <source>
        <dbReference type="PROSITE" id="PS50103"/>
    </source>
</evidence>
<keyword evidence="1 4" id="KW-0479">Metal-binding</keyword>
<dbReference type="InterPro" id="IPR000571">
    <property type="entry name" value="Znf_CCCH"/>
</dbReference>
<proteinExistence type="predicted"/>
<accession>A0A3P7J2G7</accession>
<dbReference type="Proteomes" id="UP000270094">
    <property type="component" value="Unassembled WGS sequence"/>
</dbReference>
<evidence type="ECO:0000256" key="3">
    <source>
        <dbReference type="ARBA" id="ARBA00022833"/>
    </source>
</evidence>
<evidence type="ECO:0000313" key="6">
    <source>
        <dbReference type="EMBL" id="VDM72124.1"/>
    </source>
</evidence>
<feature type="domain" description="C3H1-type" evidence="5">
    <location>
        <begin position="123"/>
        <end position="161"/>
    </location>
</feature>
<dbReference type="GO" id="GO:0008270">
    <property type="term" value="F:zinc ion binding"/>
    <property type="evidence" value="ECO:0007669"/>
    <property type="project" value="UniProtKB-KW"/>
</dbReference>
<dbReference type="GO" id="GO:0005829">
    <property type="term" value="C:cytosol"/>
    <property type="evidence" value="ECO:0007669"/>
    <property type="project" value="TreeGrafter"/>
</dbReference>
<keyword evidence="7" id="KW-1185">Reference proteome</keyword>
<evidence type="ECO:0000256" key="4">
    <source>
        <dbReference type="PROSITE-ProRule" id="PRU00723"/>
    </source>
</evidence>
<protein>
    <recommendedName>
        <fullName evidence="5">C3H1-type domain-containing protein</fullName>
    </recommendedName>
</protein>
<keyword evidence="3 4" id="KW-0862">Zinc</keyword>
<dbReference type="PANTHER" id="PTHR12681:SF0">
    <property type="entry name" value="ZINC FINGER CCCH DOMAIN-CONTAINING PROTEIN 15"/>
    <property type="match status" value="1"/>
</dbReference>
<dbReference type="EMBL" id="UYYB01023832">
    <property type="protein sequence ID" value="VDM72124.1"/>
    <property type="molecule type" value="Genomic_DNA"/>
</dbReference>
<dbReference type="SMART" id="SM00356">
    <property type="entry name" value="ZnF_C3H1"/>
    <property type="match status" value="2"/>
</dbReference>
<dbReference type="PANTHER" id="PTHR12681">
    <property type="entry name" value="ZINC FINGER-CONTAINING PROTEIN P48ZNF"/>
    <property type="match status" value="1"/>
</dbReference>
<name>A0A3P7J2G7_STRVU</name>
<dbReference type="AlphaFoldDB" id="A0A3P7J2G7"/>
<feature type="zinc finger region" description="C3H1-type" evidence="4">
    <location>
        <begin position="17"/>
        <end position="44"/>
    </location>
</feature>
<dbReference type="InterPro" id="IPR032297">
    <property type="entry name" value="Torus"/>
</dbReference>
<feature type="zinc finger region" description="C3H1-type" evidence="4">
    <location>
        <begin position="123"/>
        <end position="161"/>
    </location>
</feature>
<dbReference type="Gene3D" id="4.10.1000.10">
    <property type="entry name" value="Zinc finger, CCCH-type"/>
    <property type="match status" value="1"/>
</dbReference>
<dbReference type="SUPFAM" id="SSF90229">
    <property type="entry name" value="CCCH zinc finger"/>
    <property type="match status" value="1"/>
</dbReference>
<sequence length="202" mass="23760">MISFISLLCGFSLTDVDPKSVVCAFFKNGMCHKGAKCKFSHDLAVEQKTQKKNLYVDSRELKKEEEGTCFNFREKPFSISDNWPGYQILFIYHLSLDNMENWDETKLSEVVSKKHGEANKKLNQTTIVCKYFLQAVEESKYGWFWECPNGGDKCHYRHCLPEGYVLKKDRKKMEEQDKENQISLEELIEKEVMSFLPQFYFI</sequence>
<evidence type="ECO:0000256" key="1">
    <source>
        <dbReference type="ARBA" id="ARBA00022723"/>
    </source>
</evidence>
<keyword evidence="2 4" id="KW-0863">Zinc-finger</keyword>
<dbReference type="Pfam" id="PF16131">
    <property type="entry name" value="Torus"/>
    <property type="match status" value="1"/>
</dbReference>
<dbReference type="PROSITE" id="PS50103">
    <property type="entry name" value="ZF_C3H1"/>
    <property type="match status" value="2"/>
</dbReference>
<organism evidence="6 7">
    <name type="scientific">Strongylus vulgaris</name>
    <name type="common">Blood worm</name>
    <dbReference type="NCBI Taxonomy" id="40348"/>
    <lineage>
        <taxon>Eukaryota</taxon>
        <taxon>Metazoa</taxon>
        <taxon>Ecdysozoa</taxon>
        <taxon>Nematoda</taxon>
        <taxon>Chromadorea</taxon>
        <taxon>Rhabditida</taxon>
        <taxon>Rhabditina</taxon>
        <taxon>Rhabditomorpha</taxon>
        <taxon>Strongyloidea</taxon>
        <taxon>Strongylidae</taxon>
        <taxon>Strongylus</taxon>
    </lineage>
</organism>
<evidence type="ECO:0000313" key="7">
    <source>
        <dbReference type="Proteomes" id="UP000270094"/>
    </source>
</evidence>
<gene>
    <name evidence="6" type="ORF">SVUK_LOCUS7122</name>
</gene>
<dbReference type="OrthoDB" id="278280at2759"/>
<dbReference type="InterPro" id="IPR036855">
    <property type="entry name" value="Znf_CCCH_sf"/>
</dbReference>
<dbReference type="GO" id="GO:0002181">
    <property type="term" value="P:cytoplasmic translation"/>
    <property type="evidence" value="ECO:0007669"/>
    <property type="project" value="TreeGrafter"/>
</dbReference>
<dbReference type="GO" id="GO:0003729">
    <property type="term" value="F:mRNA binding"/>
    <property type="evidence" value="ECO:0007669"/>
    <property type="project" value="TreeGrafter"/>
</dbReference>
<reference evidence="6 7" key="1">
    <citation type="submission" date="2018-11" db="EMBL/GenBank/DDBJ databases">
        <authorList>
            <consortium name="Pathogen Informatics"/>
        </authorList>
    </citation>
    <scope>NUCLEOTIDE SEQUENCE [LARGE SCALE GENOMIC DNA]</scope>
</reference>